<feature type="coiled-coil region" evidence="1">
    <location>
        <begin position="376"/>
        <end position="438"/>
    </location>
</feature>
<dbReference type="InParanoid" id="S7WAC7"/>
<reference evidence="4" key="1">
    <citation type="journal article" date="2013" name="PLoS Genet.">
        <title>The genome of Spraguea lophii and the basis of host-microsporidian interactions.</title>
        <authorList>
            <person name="Campbell S.E."/>
            <person name="Williams T.A."/>
            <person name="Yousuf A."/>
            <person name="Soanes D.M."/>
            <person name="Paszkiewicz K.H."/>
            <person name="Williams B.A.P."/>
        </authorList>
    </citation>
    <scope>NUCLEOTIDE SEQUENCE [LARGE SCALE GENOMIC DNA]</scope>
    <source>
        <strain evidence="4">42_110</strain>
    </source>
</reference>
<dbReference type="OMA" id="EREVDCT"/>
<dbReference type="OrthoDB" id="2195102at2759"/>
<evidence type="ECO:0000256" key="2">
    <source>
        <dbReference type="SAM" id="MobiDB-lite"/>
    </source>
</evidence>
<keyword evidence="4" id="KW-1185">Reference proteome</keyword>
<feature type="region of interest" description="Disordered" evidence="2">
    <location>
        <begin position="1"/>
        <end position="28"/>
    </location>
</feature>
<comment type="caution">
    <text evidence="3">The sequence shown here is derived from an EMBL/GenBank/DDBJ whole genome shotgun (WGS) entry which is preliminary data.</text>
</comment>
<gene>
    <name evidence="3" type="ORF">SLOPH_1760</name>
</gene>
<dbReference type="HOGENOM" id="CLU_449934_0_0_1"/>
<evidence type="ECO:0000256" key="1">
    <source>
        <dbReference type="SAM" id="Coils"/>
    </source>
</evidence>
<protein>
    <submittedName>
        <fullName evidence="3">Uncharacterized protein</fullName>
    </submittedName>
</protein>
<dbReference type="EMBL" id="ATCN01000610">
    <property type="protein sequence ID" value="EPR78697.1"/>
    <property type="molecule type" value="Genomic_DNA"/>
</dbReference>
<sequence>MNEKDSTGGSPSKKGVNENNIKERKISESFNDEKKKRVSFANDNEIKYLYHDDLKSKTDSSIESLKECNVDYTFDFKDVIGLGKQVNNEDNQKENLHDLVNLNINNGRRDSLYEEVDDKNNDNIRKKESIENKEDHQNNIINLADGSKENELNNTDLKRVSLELNTTLNMDVTQVEMEDMINTVDLKKQIKSFKKETLDNFLNTYNIRFLDTMLTAQTRRDTLSKSKNDVDLRLIEYYDTFLMQRIEFYLNLAEDVKTKMIELEAYIKGKESVTSTEKIKNNVDFETRLKRLKMTSRQLAKIQWQNFIANKEQEFNTKLLDLKNKILNETDRIRRKSEEVSKRRIEAIKKKEMILKKIEEIKSRSSKYSQPELSKIDKLNKIHEEQLAHIKSLQEELEIKEEEDVKIINRKNKLKIEKAELEADILRLKDLIKEKSTTEDSLLIAKDAFYNSSSILDINVNSIKPNNLSLTFLSFTFILQDENNALEIKLKEDDKILQNLLSMCDLKCDDIFEKLKRTIKYLYKIDNIRTMIKVIEEKYNTEYFYQEKELEIKIYNFIKTEIKQEIKINYENIENDKCCYQLLNLCLR</sequence>
<evidence type="ECO:0000313" key="3">
    <source>
        <dbReference type="EMBL" id="EPR78697.1"/>
    </source>
</evidence>
<name>S7WAC7_SPRLO</name>
<accession>S7WAC7</accession>
<dbReference type="VEuPathDB" id="MicrosporidiaDB:SLOPH_1760"/>
<dbReference type="Proteomes" id="UP000014978">
    <property type="component" value="Unassembled WGS sequence"/>
</dbReference>
<keyword evidence="1" id="KW-0175">Coiled coil</keyword>
<proteinExistence type="predicted"/>
<evidence type="ECO:0000313" key="4">
    <source>
        <dbReference type="Proteomes" id="UP000014978"/>
    </source>
</evidence>
<organism evidence="3 4">
    <name type="scientific">Spraguea lophii (strain 42_110)</name>
    <name type="common">Microsporidian parasite</name>
    <dbReference type="NCBI Taxonomy" id="1358809"/>
    <lineage>
        <taxon>Eukaryota</taxon>
        <taxon>Fungi</taxon>
        <taxon>Fungi incertae sedis</taxon>
        <taxon>Microsporidia</taxon>
        <taxon>Spragueidae</taxon>
        <taxon>Spraguea</taxon>
    </lineage>
</organism>
<dbReference type="AlphaFoldDB" id="S7WAC7"/>